<reference evidence="5" key="2">
    <citation type="submission" date="2019-06" db="EMBL/GenBank/DDBJ databases">
        <title>Genomics analysis of Aphanomyces spp. identifies a new class of oomycete effector associated with host adaptation.</title>
        <authorList>
            <person name="Gaulin E."/>
        </authorList>
    </citation>
    <scope>NUCLEOTIDE SEQUENCE</scope>
    <source>
        <strain evidence="5">CBS 578.67</strain>
    </source>
</reference>
<dbReference type="OrthoDB" id="341259at2759"/>
<feature type="region of interest" description="Disordered" evidence="4">
    <location>
        <begin position="247"/>
        <end position="283"/>
    </location>
</feature>
<dbReference type="PROSITE" id="PS50297">
    <property type="entry name" value="ANK_REP_REGION"/>
    <property type="match status" value="1"/>
</dbReference>
<evidence type="ECO:0000313" key="5">
    <source>
        <dbReference type="EMBL" id="KAF0719294.1"/>
    </source>
</evidence>
<dbReference type="Proteomes" id="UP000332933">
    <property type="component" value="Unassembled WGS sequence"/>
</dbReference>
<sequence>MAAARPTTQAAMSAAEEDLLAYMKSMASSSQKGLRAKSVTSAALRNTSTIARRNADLQADFGFGCNADEHIKYGKCLDGRCMQRLEWEVDKLSLGSHAFHAKDLSLHQACQFSNEIAIRHLLQLGANFNARDDMGRTALHIACQVGPLSTVQQLLAANRGGADAARMDVNAQDSSGCTCLHVAAMANRLEIVQCMLDAGSRWNIPNHNGKIASEVCGRDQRIFQLLKQHAVAHDLADHVEALESHSTALARRDATRERDGASRQLHATRRHLTRPATTQPARK</sequence>
<evidence type="ECO:0000256" key="4">
    <source>
        <dbReference type="SAM" id="MobiDB-lite"/>
    </source>
</evidence>
<reference evidence="6 7" key="1">
    <citation type="submission" date="2019-03" db="EMBL/GenBank/DDBJ databases">
        <authorList>
            <person name="Gaulin E."/>
            <person name="Dumas B."/>
        </authorList>
    </citation>
    <scope>NUCLEOTIDE SEQUENCE [LARGE SCALE GENOMIC DNA]</scope>
    <source>
        <strain evidence="6">CBS 568.67</strain>
    </source>
</reference>
<protein>
    <submittedName>
        <fullName evidence="6">Aste57867_1142 protein</fullName>
    </submittedName>
</protein>
<gene>
    <name evidence="6" type="primary">Aste57867_1142</name>
    <name evidence="5" type="ORF">As57867_001141</name>
    <name evidence="6" type="ORF">ASTE57867_1142</name>
</gene>
<dbReference type="Gene3D" id="1.25.40.20">
    <property type="entry name" value="Ankyrin repeat-containing domain"/>
    <property type="match status" value="2"/>
</dbReference>
<evidence type="ECO:0000256" key="3">
    <source>
        <dbReference type="PROSITE-ProRule" id="PRU00023"/>
    </source>
</evidence>
<dbReference type="EMBL" id="VJMH01000080">
    <property type="protein sequence ID" value="KAF0719294.1"/>
    <property type="molecule type" value="Genomic_DNA"/>
</dbReference>
<feature type="compositionally biased region" description="Basic and acidic residues" evidence="4">
    <location>
        <begin position="250"/>
        <end position="261"/>
    </location>
</feature>
<evidence type="ECO:0000256" key="1">
    <source>
        <dbReference type="ARBA" id="ARBA00022737"/>
    </source>
</evidence>
<dbReference type="AlphaFoldDB" id="A0A485K4H0"/>
<organism evidence="6 7">
    <name type="scientific">Aphanomyces stellatus</name>
    <dbReference type="NCBI Taxonomy" id="120398"/>
    <lineage>
        <taxon>Eukaryota</taxon>
        <taxon>Sar</taxon>
        <taxon>Stramenopiles</taxon>
        <taxon>Oomycota</taxon>
        <taxon>Saprolegniomycetes</taxon>
        <taxon>Saprolegniales</taxon>
        <taxon>Verrucalvaceae</taxon>
        <taxon>Aphanomyces</taxon>
    </lineage>
</organism>
<keyword evidence="1" id="KW-0677">Repeat</keyword>
<dbReference type="SUPFAM" id="SSF48403">
    <property type="entry name" value="Ankyrin repeat"/>
    <property type="match status" value="1"/>
</dbReference>
<evidence type="ECO:0000256" key="2">
    <source>
        <dbReference type="ARBA" id="ARBA00023043"/>
    </source>
</evidence>
<keyword evidence="7" id="KW-1185">Reference proteome</keyword>
<name>A0A485K4H0_9STRA</name>
<dbReference type="Pfam" id="PF12796">
    <property type="entry name" value="Ank_2"/>
    <property type="match status" value="1"/>
</dbReference>
<dbReference type="InterPro" id="IPR002110">
    <property type="entry name" value="Ankyrin_rpt"/>
</dbReference>
<dbReference type="PROSITE" id="PS50088">
    <property type="entry name" value="ANK_REPEAT"/>
    <property type="match status" value="2"/>
</dbReference>
<evidence type="ECO:0000313" key="7">
    <source>
        <dbReference type="Proteomes" id="UP000332933"/>
    </source>
</evidence>
<feature type="repeat" description="ANK" evidence="3">
    <location>
        <begin position="175"/>
        <end position="207"/>
    </location>
</feature>
<dbReference type="EMBL" id="CAADRA010000080">
    <property type="protein sequence ID" value="VFT78362.1"/>
    <property type="molecule type" value="Genomic_DNA"/>
</dbReference>
<proteinExistence type="predicted"/>
<dbReference type="PANTHER" id="PTHR24171">
    <property type="entry name" value="ANKYRIN REPEAT DOMAIN-CONTAINING PROTEIN 39-RELATED"/>
    <property type="match status" value="1"/>
</dbReference>
<accession>A0A485K4H0</accession>
<dbReference type="SMART" id="SM00248">
    <property type="entry name" value="ANK"/>
    <property type="match status" value="3"/>
</dbReference>
<keyword evidence="2 3" id="KW-0040">ANK repeat</keyword>
<dbReference type="InterPro" id="IPR036770">
    <property type="entry name" value="Ankyrin_rpt-contain_sf"/>
</dbReference>
<evidence type="ECO:0000313" key="6">
    <source>
        <dbReference type="EMBL" id="VFT78362.1"/>
    </source>
</evidence>
<feature type="repeat" description="ANK" evidence="3">
    <location>
        <begin position="101"/>
        <end position="133"/>
    </location>
</feature>